<feature type="compositionally biased region" description="Acidic residues" evidence="3">
    <location>
        <begin position="196"/>
        <end position="221"/>
    </location>
</feature>
<dbReference type="InterPro" id="IPR001202">
    <property type="entry name" value="WW_dom"/>
</dbReference>
<dbReference type="OMA" id="PMTKFKL"/>
<dbReference type="Pfam" id="PF10433">
    <property type="entry name" value="Beta-prop_RSE1_1st"/>
    <property type="match status" value="2"/>
</dbReference>
<evidence type="ECO:0000256" key="1">
    <source>
        <dbReference type="ARBA" id="ARBA00004123"/>
    </source>
</evidence>
<keyword evidence="2" id="KW-0539">Nucleus</keyword>
<dbReference type="GO" id="GO:0005634">
    <property type="term" value="C:nucleus"/>
    <property type="evidence" value="ECO:0007669"/>
    <property type="project" value="UniProtKB-SubCell"/>
</dbReference>
<comment type="subcellular location">
    <subcellularLocation>
        <location evidence="1">Nucleus</location>
    </subcellularLocation>
</comment>
<feature type="compositionally biased region" description="Basic and acidic residues" evidence="3">
    <location>
        <begin position="226"/>
        <end position="250"/>
    </location>
</feature>
<dbReference type="InterPro" id="IPR058543">
    <property type="entry name" value="Beta-prop_RSE1/DDB1/CPSF1_2nd"/>
</dbReference>
<evidence type="ECO:0000313" key="5">
    <source>
        <dbReference type="EMBL" id="CCX30099.1"/>
    </source>
</evidence>
<dbReference type="InterPro" id="IPR050358">
    <property type="entry name" value="RSE1/DDB1/CFT1"/>
</dbReference>
<dbReference type="InterPro" id="IPR015943">
    <property type="entry name" value="WD40/YVTN_repeat-like_dom_sf"/>
</dbReference>
<dbReference type="eggNOG" id="KOG1896">
    <property type="taxonomic scope" value="Eukaryota"/>
</dbReference>
<proteinExistence type="predicted"/>
<organism evidence="5 6">
    <name type="scientific">Pyronema omphalodes (strain CBS 100304)</name>
    <name type="common">Pyronema confluens</name>
    <dbReference type="NCBI Taxonomy" id="1076935"/>
    <lineage>
        <taxon>Eukaryota</taxon>
        <taxon>Fungi</taxon>
        <taxon>Dikarya</taxon>
        <taxon>Ascomycota</taxon>
        <taxon>Pezizomycotina</taxon>
        <taxon>Pezizomycetes</taxon>
        <taxon>Pezizales</taxon>
        <taxon>Pyronemataceae</taxon>
        <taxon>Pyronema</taxon>
    </lineage>
</organism>
<dbReference type="Pfam" id="PF03178">
    <property type="entry name" value="CPSF_A"/>
    <property type="match status" value="1"/>
</dbReference>
<dbReference type="Pfam" id="PF23726">
    <property type="entry name" value="Beta-prop_RSE1_2nd"/>
    <property type="match status" value="1"/>
</dbReference>
<dbReference type="Proteomes" id="UP000018144">
    <property type="component" value="Unassembled WGS sequence"/>
</dbReference>
<dbReference type="EMBL" id="HF935418">
    <property type="protein sequence ID" value="CCX30099.1"/>
    <property type="molecule type" value="Genomic_DNA"/>
</dbReference>
<reference evidence="5 6" key="1">
    <citation type="journal article" date="2013" name="PLoS Genet.">
        <title>The genome and development-dependent transcriptomes of Pyronema confluens: a window into fungal evolution.</title>
        <authorList>
            <person name="Traeger S."/>
            <person name="Altegoer F."/>
            <person name="Freitag M."/>
            <person name="Gabaldon T."/>
            <person name="Kempken F."/>
            <person name="Kumar A."/>
            <person name="Marcet-Houben M."/>
            <person name="Poggeler S."/>
            <person name="Stajich J.E."/>
            <person name="Nowrousian M."/>
        </authorList>
    </citation>
    <scope>NUCLEOTIDE SEQUENCE [LARGE SCALE GENOMIC DNA]</scope>
    <source>
        <strain evidence="6">CBS 100304</strain>
        <tissue evidence="5">Vegetative mycelium</tissue>
    </source>
</reference>
<dbReference type="PANTHER" id="PTHR10644">
    <property type="entry name" value="DNA REPAIR/RNA PROCESSING CPSF FAMILY"/>
    <property type="match status" value="1"/>
</dbReference>
<keyword evidence="6" id="KW-1185">Reference proteome</keyword>
<accession>U4LDA6</accession>
<dbReference type="OrthoDB" id="6109at2759"/>
<name>U4LDA6_PYROM</name>
<feature type="region of interest" description="Disordered" evidence="3">
    <location>
        <begin position="193"/>
        <end position="250"/>
    </location>
</feature>
<dbReference type="InterPro" id="IPR018846">
    <property type="entry name" value="Beta-prop_RSE1/DDB1/CPSF1_1st"/>
</dbReference>
<dbReference type="GO" id="GO:0003676">
    <property type="term" value="F:nucleic acid binding"/>
    <property type="evidence" value="ECO:0007669"/>
    <property type="project" value="InterPro"/>
</dbReference>
<evidence type="ECO:0000256" key="2">
    <source>
        <dbReference type="ARBA" id="ARBA00023242"/>
    </source>
</evidence>
<protein>
    <submittedName>
        <fullName evidence="5">Similar to Protein CFT1 acc. no. Q1E5B0</fullName>
    </submittedName>
</protein>
<evidence type="ECO:0000259" key="4">
    <source>
        <dbReference type="PROSITE" id="PS50020"/>
    </source>
</evidence>
<sequence length="1415" mass="155086">MPEIYTELTPPTSVTHSVTLPFTSAAANNLIIAKTNILQIFTTTSVQTELSAAPTTPDGAIDRRLGDGVDDEQGDFAGEITLQRSKVEDVTKLVLVAEFSLSGEVVGLARITPTEQHDGDYLLLAVRDAKMSLLAWDKERQQIETISLHYYERDEFWNPVVSEGLPSLLVPDPGMRAVALKFAGDMLAVLPMRQEGEDEEMLDSQPDEDNEMMDDDDDDWDPNAPDEPKTEDKKATPTNGEKEGKKAKDGKSDLPFLPSFVVSAAQLDNAISHVLSMTFLHEYREPTLGILYSPRWTWTGWLEQRKDTVCYIVITLDLDQKASTPIISVQNLPYDLSKVVPLTPPIGGSLLIGANEIIHVDQAGKTTGVAVNPYAKKATTYAGLADQSDLCLALEGSTVVELEGEGGDLLLITKDGMAAIVGFRMDGRNVSGVKITKIANHPGPLVGGRATTAVALGDKRLFIGCDEGDARVLKWKRKGEKKKIIAPGIPDGLEDEDVEDIYNMLDDVDDDLYGGSSTDLSGARKGAAFTDSKVGDNRAAGEYVFQTHDRLVNLGPFRSVTLGRPTFPADAVEKQKGVVPDLQIIATAGPTSTPEDAGLSLIRRSVAPTIIGSFPFPACKALWAVRAKNLKTEAGQVPVEKTTNYDEEYDQYLFVSLDHESQVFKVGDTFEEVKGGEFDSDGATVEVGIVGDGARIVQVLSDYVRVYDCDMQVSQLIEGQPIIKAKILDPYVVLLRIDGSIEVYKLDKRMELADEDCNGIKGPKYKSVSLYKVRPGEIVSPDGSNIEFVLVLMTEELSLQIYNIEDLNTPIFSAHNFNTLPPVLKQSDLQPPTSPRTGTTFTASSATENIAETLLADLGDETSKEPYLIVRNAQDDLTLYKLFLTPSKSLAFSKCPNPILSLSRPDIGQPPAFRHMVALENVNGFSCVFLPGADPAFVIKTAKSLPRIHRLAGTAVRSLSSFHTASAEHGFVYIDVSGRIRISLLPQEWNFDYPWHNKKIYLNESLRSVTWYDPMSVCIAATTKKVPFNVEEDDGKADLDPTQLQPTIETGSLAIISPMTWTVVDRHDFAHNEVALVVETISLEISEHTKERKQLVCVGTGIFKGEDNSARGGIYVFEVIEVVPEPGKPETNRRLKLVTREEVKGTVSAICGVNGYLLAAQGQKIMVRGLKEDQSLLPVAFMDMNCYVTVAKSLGNLVLFGDFMKSVWFTGFSEEPYKMSMFGKDNQNLEVMAADFLPDGNLLYFVVADAKGAVRILQYDPEHPKSLAGQRLIHRSAFHSPHEIMALKLLPRANTNPGKPVEHESHVLLAATRSGSLSLITTMSENSHRRLNMLQGQIVVSEEHPAGLNPKAFRHVAAHDKTGEVLRAVLDRGLLERWGALSTGRKAEMAERAGMELAMVREEIRSAGPEGLAFL</sequence>
<dbReference type="PROSITE" id="PS50020">
    <property type="entry name" value="WW_DOMAIN_2"/>
    <property type="match status" value="1"/>
</dbReference>
<dbReference type="STRING" id="1076935.U4LDA6"/>
<evidence type="ECO:0000256" key="3">
    <source>
        <dbReference type="SAM" id="MobiDB-lite"/>
    </source>
</evidence>
<evidence type="ECO:0000313" key="6">
    <source>
        <dbReference type="Proteomes" id="UP000018144"/>
    </source>
</evidence>
<feature type="domain" description="WW" evidence="4">
    <location>
        <begin position="983"/>
        <end position="1016"/>
    </location>
</feature>
<dbReference type="InterPro" id="IPR004871">
    <property type="entry name" value="RSE1/DDB1/CPSF1_C"/>
</dbReference>
<dbReference type="Gene3D" id="2.130.10.10">
    <property type="entry name" value="YVTN repeat-like/Quinoprotein amine dehydrogenase"/>
    <property type="match status" value="3"/>
</dbReference>
<gene>
    <name evidence="5" type="ORF">PCON_08125</name>
</gene>